<dbReference type="InterPro" id="IPR001254">
    <property type="entry name" value="Trypsin_dom"/>
</dbReference>
<keyword evidence="1" id="KW-1015">Disulfide bond</keyword>
<name>A0ABD2X1U4_9HYME</name>
<evidence type="ECO:0000256" key="1">
    <source>
        <dbReference type="ARBA" id="ARBA00023157"/>
    </source>
</evidence>
<dbReference type="InterPro" id="IPR033116">
    <property type="entry name" value="TRYPSIN_SER"/>
</dbReference>
<comment type="caution">
    <text evidence="6">The sequence shown here is derived from an EMBL/GenBank/DDBJ whole genome shotgun (WGS) entry which is preliminary data.</text>
</comment>
<dbReference type="PROSITE" id="PS50240">
    <property type="entry name" value="TRYPSIN_DOM"/>
    <property type="match status" value="1"/>
</dbReference>
<comment type="similarity">
    <text evidence="2">Belongs to the peptidase S1 family. CLIP subfamily.</text>
</comment>
<feature type="chain" id="PRO_5044784995" description="Peptidase S1 domain-containing protein" evidence="4">
    <location>
        <begin position="23"/>
        <end position="304"/>
    </location>
</feature>
<evidence type="ECO:0000256" key="2">
    <source>
        <dbReference type="ARBA" id="ARBA00024195"/>
    </source>
</evidence>
<dbReference type="Pfam" id="PF00089">
    <property type="entry name" value="Trypsin"/>
    <property type="match status" value="1"/>
</dbReference>
<keyword evidence="4" id="KW-0732">Signal</keyword>
<evidence type="ECO:0000256" key="3">
    <source>
        <dbReference type="RuleBase" id="RU363034"/>
    </source>
</evidence>
<reference evidence="6 7" key="1">
    <citation type="journal article" date="2024" name="bioRxiv">
        <title>A reference genome for Trichogramma kaykai: A tiny desert-dwelling parasitoid wasp with competing sex-ratio distorters.</title>
        <authorList>
            <person name="Culotta J."/>
            <person name="Lindsey A.R."/>
        </authorList>
    </citation>
    <scope>NUCLEOTIDE SEQUENCE [LARGE SCALE GENOMIC DNA]</scope>
    <source>
        <strain evidence="6 7">KSX58</strain>
    </source>
</reference>
<dbReference type="AlphaFoldDB" id="A0ABD2X1U4"/>
<dbReference type="PROSITE" id="PS00134">
    <property type="entry name" value="TRYPSIN_HIS"/>
    <property type="match status" value="1"/>
</dbReference>
<dbReference type="InterPro" id="IPR051487">
    <property type="entry name" value="Ser/Thr_Proteases_Immune/Dev"/>
</dbReference>
<dbReference type="GO" id="GO:0006508">
    <property type="term" value="P:proteolysis"/>
    <property type="evidence" value="ECO:0007669"/>
    <property type="project" value="UniProtKB-KW"/>
</dbReference>
<evidence type="ECO:0000256" key="4">
    <source>
        <dbReference type="SAM" id="SignalP"/>
    </source>
</evidence>
<dbReference type="InterPro" id="IPR009003">
    <property type="entry name" value="Peptidase_S1_PA"/>
</dbReference>
<protein>
    <recommendedName>
        <fullName evidence="5">Peptidase S1 domain-containing protein</fullName>
    </recommendedName>
</protein>
<dbReference type="Gene3D" id="2.40.10.10">
    <property type="entry name" value="Trypsin-like serine proteases"/>
    <property type="match status" value="1"/>
</dbReference>
<keyword evidence="3" id="KW-0378">Hydrolase</keyword>
<feature type="signal peptide" evidence="4">
    <location>
        <begin position="1"/>
        <end position="22"/>
    </location>
</feature>
<dbReference type="EMBL" id="JBJJXI010000056">
    <property type="protein sequence ID" value="KAL3399331.1"/>
    <property type="molecule type" value="Genomic_DNA"/>
</dbReference>
<evidence type="ECO:0000259" key="5">
    <source>
        <dbReference type="PROSITE" id="PS50240"/>
    </source>
</evidence>
<dbReference type="GO" id="GO:0008236">
    <property type="term" value="F:serine-type peptidase activity"/>
    <property type="evidence" value="ECO:0007669"/>
    <property type="project" value="UniProtKB-KW"/>
</dbReference>
<proteinExistence type="inferred from homology"/>
<dbReference type="Proteomes" id="UP001627154">
    <property type="component" value="Unassembled WGS sequence"/>
</dbReference>
<keyword evidence="3" id="KW-0720">Serine protease</keyword>
<keyword evidence="3" id="KW-0645">Protease</keyword>
<dbReference type="InterPro" id="IPR043504">
    <property type="entry name" value="Peptidase_S1_PA_chymotrypsin"/>
</dbReference>
<dbReference type="InterPro" id="IPR001314">
    <property type="entry name" value="Peptidase_S1A"/>
</dbReference>
<dbReference type="PANTHER" id="PTHR24256">
    <property type="entry name" value="TRYPTASE-RELATED"/>
    <property type="match status" value="1"/>
</dbReference>
<evidence type="ECO:0000313" key="7">
    <source>
        <dbReference type="Proteomes" id="UP001627154"/>
    </source>
</evidence>
<gene>
    <name evidence="6" type="ORF">TKK_007197</name>
</gene>
<keyword evidence="7" id="KW-1185">Reference proteome</keyword>
<dbReference type="CDD" id="cd00190">
    <property type="entry name" value="Tryp_SPc"/>
    <property type="match status" value="1"/>
</dbReference>
<dbReference type="PROSITE" id="PS00135">
    <property type="entry name" value="TRYPSIN_SER"/>
    <property type="match status" value="1"/>
</dbReference>
<dbReference type="SMART" id="SM00020">
    <property type="entry name" value="Tryp_SPc"/>
    <property type="match status" value="1"/>
</dbReference>
<accession>A0ABD2X1U4</accession>
<sequence length="304" mass="33651">MSKTSLKSLLLGLLLIAAVSNAKIIQRIVGGDVAREKQFKYQVSLQRVSLWDGCVRHFCGGSIIDRYHVITAAHCVVSNRTRLVILDPISVVAGTVDLRKPGSGVYRSAKWVFMPTDYVKTGYRANDIAILRLSEPFPLNDDRLGRIRIAKPNQYLPGNSTQIAVLSGFGIYQQKIDPNGKLLWESGASPILRYSVGMINYVAPGIEPCEDHLVCVSPFKRKYAGACSGDSGGPLVDLKTNTLIGISSYSEFKLCGKVEKFTRVSSYRKIIGESLYRPRRLSDDTYVTRLPIIDSSRYPLCGLK</sequence>
<dbReference type="PRINTS" id="PR00722">
    <property type="entry name" value="CHYMOTRYPSIN"/>
</dbReference>
<dbReference type="InterPro" id="IPR018114">
    <property type="entry name" value="TRYPSIN_HIS"/>
</dbReference>
<dbReference type="FunFam" id="2.40.10.10:FF:000068">
    <property type="entry name" value="transmembrane protease serine 2"/>
    <property type="match status" value="1"/>
</dbReference>
<organism evidence="6 7">
    <name type="scientific">Trichogramma kaykai</name>
    <dbReference type="NCBI Taxonomy" id="54128"/>
    <lineage>
        <taxon>Eukaryota</taxon>
        <taxon>Metazoa</taxon>
        <taxon>Ecdysozoa</taxon>
        <taxon>Arthropoda</taxon>
        <taxon>Hexapoda</taxon>
        <taxon>Insecta</taxon>
        <taxon>Pterygota</taxon>
        <taxon>Neoptera</taxon>
        <taxon>Endopterygota</taxon>
        <taxon>Hymenoptera</taxon>
        <taxon>Apocrita</taxon>
        <taxon>Proctotrupomorpha</taxon>
        <taxon>Chalcidoidea</taxon>
        <taxon>Trichogrammatidae</taxon>
        <taxon>Trichogramma</taxon>
    </lineage>
</organism>
<feature type="domain" description="Peptidase S1" evidence="5">
    <location>
        <begin position="28"/>
        <end position="276"/>
    </location>
</feature>
<evidence type="ECO:0000313" key="6">
    <source>
        <dbReference type="EMBL" id="KAL3399331.1"/>
    </source>
</evidence>
<dbReference type="SUPFAM" id="SSF50494">
    <property type="entry name" value="Trypsin-like serine proteases"/>
    <property type="match status" value="1"/>
</dbReference>